<dbReference type="InterPro" id="IPR001841">
    <property type="entry name" value="Znf_RING"/>
</dbReference>
<dbReference type="Proteomes" id="UP000663760">
    <property type="component" value="Chromosome 2"/>
</dbReference>
<evidence type="ECO:0000256" key="1">
    <source>
        <dbReference type="PROSITE-ProRule" id="PRU00175"/>
    </source>
</evidence>
<keyword evidence="1" id="KW-0863">Zinc-finger</keyword>
<dbReference type="InterPro" id="IPR013083">
    <property type="entry name" value="Znf_RING/FYVE/PHD"/>
</dbReference>
<dbReference type="GO" id="GO:0008270">
    <property type="term" value="F:zinc ion binding"/>
    <property type="evidence" value="ECO:0007669"/>
    <property type="project" value="UniProtKB-KW"/>
</dbReference>
<gene>
    <name evidence="3" type="ORF">SI8410_02003488</name>
</gene>
<evidence type="ECO:0000313" key="3">
    <source>
        <dbReference type="EMBL" id="CAA7392352.1"/>
    </source>
</evidence>
<dbReference type="PROSITE" id="PS50089">
    <property type="entry name" value="ZF_RING_2"/>
    <property type="match status" value="1"/>
</dbReference>
<proteinExistence type="predicted"/>
<keyword evidence="1" id="KW-0479">Metal-binding</keyword>
<evidence type="ECO:0000259" key="2">
    <source>
        <dbReference type="PROSITE" id="PS50089"/>
    </source>
</evidence>
<name>A0A7I8K6X8_SPIIN</name>
<reference evidence="3" key="1">
    <citation type="submission" date="2020-02" db="EMBL/GenBank/DDBJ databases">
        <authorList>
            <person name="Scholz U."/>
            <person name="Mascher M."/>
            <person name="Fiebig A."/>
        </authorList>
    </citation>
    <scope>NUCLEOTIDE SEQUENCE</scope>
</reference>
<feature type="domain" description="RING-type" evidence="2">
    <location>
        <begin position="149"/>
        <end position="182"/>
    </location>
</feature>
<dbReference type="SUPFAM" id="SSF57850">
    <property type="entry name" value="RING/U-box"/>
    <property type="match status" value="1"/>
</dbReference>
<dbReference type="AlphaFoldDB" id="A0A7I8K6X8"/>
<accession>A0A7I8K6X8</accession>
<organism evidence="3 4">
    <name type="scientific">Spirodela intermedia</name>
    <name type="common">Intermediate duckweed</name>
    <dbReference type="NCBI Taxonomy" id="51605"/>
    <lineage>
        <taxon>Eukaryota</taxon>
        <taxon>Viridiplantae</taxon>
        <taxon>Streptophyta</taxon>
        <taxon>Embryophyta</taxon>
        <taxon>Tracheophyta</taxon>
        <taxon>Spermatophyta</taxon>
        <taxon>Magnoliopsida</taxon>
        <taxon>Liliopsida</taxon>
        <taxon>Araceae</taxon>
        <taxon>Lemnoideae</taxon>
        <taxon>Spirodela</taxon>
    </lineage>
</organism>
<evidence type="ECO:0000313" key="4">
    <source>
        <dbReference type="Proteomes" id="UP000663760"/>
    </source>
</evidence>
<keyword evidence="4" id="KW-1185">Reference proteome</keyword>
<sequence length="213" mass="24142">MEVIATDKWQLMVENQVIIDRPLRAPLHAVDFFSLLDEEEVNGKNGNALGQAFNSRLLYLADRLPNDVSRQVQRDVGEFLDDAIKMASFLGHRAMRVAVTMEVVLEINYKKDPPRRQMARGGEQQRGAPAGAAINRHADAPLIAPALACTLCREIIHAGEDVMKMPCGHRYHMTCTKRYFQCILRIFYSLPVFSYWIPPFEAVVELKLLGRTC</sequence>
<dbReference type="EMBL" id="LR746265">
    <property type="protein sequence ID" value="CAA7392352.1"/>
    <property type="molecule type" value="Genomic_DNA"/>
</dbReference>
<keyword evidence="1" id="KW-0862">Zinc</keyword>
<dbReference type="CDD" id="cd16448">
    <property type="entry name" value="RING-H2"/>
    <property type="match status" value="1"/>
</dbReference>
<protein>
    <recommendedName>
        <fullName evidence="2">RING-type domain-containing protein</fullName>
    </recommendedName>
</protein>
<dbReference type="Gene3D" id="3.30.40.10">
    <property type="entry name" value="Zinc/RING finger domain, C3HC4 (zinc finger)"/>
    <property type="match status" value="1"/>
</dbReference>